<protein>
    <recommendedName>
        <fullName evidence="3">alpha-L-fucosidase</fullName>
        <ecNumber evidence="3">3.2.1.51</ecNumber>
    </recommendedName>
</protein>
<dbReference type="EMBL" id="CP018047">
    <property type="protein sequence ID" value="AQU65395.1"/>
    <property type="molecule type" value="Genomic_DNA"/>
</dbReference>
<evidence type="ECO:0000256" key="8">
    <source>
        <dbReference type="SAM" id="MobiDB-lite"/>
    </source>
</evidence>
<evidence type="ECO:0000256" key="6">
    <source>
        <dbReference type="ARBA" id="ARBA00023295"/>
    </source>
</evidence>
<dbReference type="InterPro" id="IPR057739">
    <property type="entry name" value="Glyco_hydro_29_N"/>
</dbReference>
<reference evidence="10 11" key="1">
    <citation type="submission" date="2016-11" db="EMBL/GenBank/DDBJ databases">
        <title>Complete genome sequence of Streptomyces niveus SCSIO 3406.</title>
        <authorList>
            <person name="Zhu Q."/>
            <person name="Cheng W."/>
            <person name="Song Y."/>
            <person name="Li Q."/>
            <person name="Ju J."/>
        </authorList>
    </citation>
    <scope>NUCLEOTIDE SEQUENCE [LARGE SCALE GENOMIC DNA]</scope>
    <source>
        <strain evidence="10 11">SCSIO 3406</strain>
    </source>
</reference>
<evidence type="ECO:0000256" key="7">
    <source>
        <dbReference type="PIRSR" id="PIRSR001092-1"/>
    </source>
</evidence>
<name>A0A1U9QP13_STRNV</name>
<evidence type="ECO:0000259" key="9">
    <source>
        <dbReference type="Pfam" id="PF01120"/>
    </source>
</evidence>
<keyword evidence="6" id="KW-0326">Glycosidase</keyword>
<sequence length="351" mass="39313">MTLQSSTQGLDRYRDDRFGMFVHWGLYSMIGRGEWEQVIARIPAADYAPLAKLFNPAAFEARELVALAEAAGQRYLTITSRHHDGFSMYDTKLSDFKITRSPFRRDPIAELADACRESGSVKLGFYVSLVDWHHPGYLDTTRWEDYLGFLFGQVEELCTQYGDIAQIWFDGDWPNSPVSGEHPGWFTTDQPWRYPELYDLIHRLQPDAVILNNRKDGLQPGEDVQGFENDLPGENTSGLNPGPALAVPRETCLTMNHSWGYVPHDTAYKEPDRIISTLLRCVTADSNLLLNVGPTQSGDVPAPAQERLRAIGRWLERHGDAVYGAGPGPKPGSILTRDGRALDPADLIPQP</sequence>
<gene>
    <name evidence="10" type="ORF">BBN63_03135</name>
</gene>
<keyword evidence="4" id="KW-0732">Signal</keyword>
<evidence type="ECO:0000256" key="2">
    <source>
        <dbReference type="ARBA" id="ARBA00007951"/>
    </source>
</evidence>
<dbReference type="Pfam" id="PF01120">
    <property type="entry name" value="Alpha_L_fucos"/>
    <property type="match status" value="1"/>
</dbReference>
<dbReference type="PANTHER" id="PTHR10030:SF37">
    <property type="entry name" value="ALPHA-L-FUCOSIDASE-RELATED"/>
    <property type="match status" value="1"/>
</dbReference>
<dbReference type="InterPro" id="IPR000933">
    <property type="entry name" value="Glyco_hydro_29"/>
</dbReference>
<dbReference type="Gene3D" id="3.20.20.80">
    <property type="entry name" value="Glycosidases"/>
    <property type="match status" value="1"/>
</dbReference>
<evidence type="ECO:0000256" key="1">
    <source>
        <dbReference type="ARBA" id="ARBA00004071"/>
    </source>
</evidence>
<dbReference type="GO" id="GO:0006004">
    <property type="term" value="P:fucose metabolic process"/>
    <property type="evidence" value="ECO:0007669"/>
    <property type="project" value="InterPro"/>
</dbReference>
<dbReference type="SMART" id="SM00812">
    <property type="entry name" value="Alpha_L_fucos"/>
    <property type="match status" value="1"/>
</dbReference>
<evidence type="ECO:0000256" key="3">
    <source>
        <dbReference type="ARBA" id="ARBA00012662"/>
    </source>
</evidence>
<dbReference type="GO" id="GO:0016139">
    <property type="term" value="P:glycoside catabolic process"/>
    <property type="evidence" value="ECO:0007669"/>
    <property type="project" value="TreeGrafter"/>
</dbReference>
<dbReference type="PIRSF" id="PIRSF001092">
    <property type="entry name" value="Alpha-L-fucosidase"/>
    <property type="match status" value="1"/>
</dbReference>
<keyword evidence="11" id="KW-1185">Reference proteome</keyword>
<evidence type="ECO:0000256" key="5">
    <source>
        <dbReference type="ARBA" id="ARBA00022801"/>
    </source>
</evidence>
<evidence type="ECO:0000313" key="11">
    <source>
        <dbReference type="Proteomes" id="UP000189677"/>
    </source>
</evidence>
<comment type="similarity">
    <text evidence="2">Belongs to the glycosyl hydrolase 29 family.</text>
</comment>
<dbReference type="PANTHER" id="PTHR10030">
    <property type="entry name" value="ALPHA-L-FUCOSIDASE"/>
    <property type="match status" value="1"/>
</dbReference>
<proteinExistence type="inferred from homology"/>
<keyword evidence="5" id="KW-0378">Hydrolase</keyword>
<evidence type="ECO:0000256" key="4">
    <source>
        <dbReference type="ARBA" id="ARBA00022729"/>
    </source>
</evidence>
<evidence type="ECO:0000313" key="10">
    <source>
        <dbReference type="EMBL" id="AQU65395.1"/>
    </source>
</evidence>
<dbReference type="AlphaFoldDB" id="A0A1U9QP13"/>
<feature type="domain" description="Glycoside hydrolase family 29 N-terminal" evidence="9">
    <location>
        <begin position="11"/>
        <end position="320"/>
    </location>
</feature>
<dbReference type="Proteomes" id="UP000189677">
    <property type="component" value="Chromosome"/>
</dbReference>
<dbReference type="OrthoDB" id="5526311at2"/>
<comment type="function">
    <text evidence="1">Alpha-L-fucosidase is responsible for hydrolyzing the alpha-1,6-linked fucose joined to the reducing-end N-acetylglucosamine of the carbohydrate moieties of glycoproteins.</text>
</comment>
<dbReference type="PRINTS" id="PR00741">
    <property type="entry name" value="GLHYDRLASE29"/>
</dbReference>
<dbReference type="GO" id="GO:0004560">
    <property type="term" value="F:alpha-L-fucosidase activity"/>
    <property type="evidence" value="ECO:0007669"/>
    <property type="project" value="InterPro"/>
</dbReference>
<dbReference type="GO" id="GO:0005764">
    <property type="term" value="C:lysosome"/>
    <property type="evidence" value="ECO:0007669"/>
    <property type="project" value="TreeGrafter"/>
</dbReference>
<feature type="site" description="May be important for catalysis" evidence="7">
    <location>
        <position position="252"/>
    </location>
</feature>
<dbReference type="EC" id="3.2.1.51" evidence="3"/>
<dbReference type="SMR" id="A0A1U9QP13"/>
<dbReference type="SUPFAM" id="SSF51445">
    <property type="entry name" value="(Trans)glycosidases"/>
    <property type="match status" value="1"/>
</dbReference>
<organism evidence="10 11">
    <name type="scientific">Streptomyces niveus</name>
    <name type="common">Streptomyces spheroides</name>
    <dbReference type="NCBI Taxonomy" id="193462"/>
    <lineage>
        <taxon>Bacteria</taxon>
        <taxon>Bacillati</taxon>
        <taxon>Actinomycetota</taxon>
        <taxon>Actinomycetes</taxon>
        <taxon>Kitasatosporales</taxon>
        <taxon>Streptomycetaceae</taxon>
        <taxon>Streptomyces</taxon>
    </lineage>
</organism>
<dbReference type="InterPro" id="IPR016286">
    <property type="entry name" value="FUC_metazoa-typ"/>
</dbReference>
<dbReference type="KEGG" id="snw:BBN63_03135"/>
<dbReference type="InterPro" id="IPR017853">
    <property type="entry name" value="GH"/>
</dbReference>
<accession>A0A1U9QP13</accession>
<feature type="region of interest" description="Disordered" evidence="8">
    <location>
        <begin position="322"/>
        <end position="351"/>
    </location>
</feature>